<accession>A0A8J3CGS4</accession>
<evidence type="ECO:0000313" key="3">
    <source>
        <dbReference type="EMBL" id="GHA70045.1"/>
    </source>
</evidence>
<evidence type="ECO:0000256" key="1">
    <source>
        <dbReference type="SAM" id="Phobius"/>
    </source>
</evidence>
<feature type="transmembrane region" description="Helical" evidence="1">
    <location>
        <begin position="30"/>
        <end position="50"/>
    </location>
</feature>
<reference evidence="3" key="1">
    <citation type="journal article" date="2014" name="Int. J. Syst. Evol. Microbiol.">
        <title>Complete genome sequence of Corynebacterium casei LMG S-19264T (=DSM 44701T), isolated from a smear-ripened cheese.</title>
        <authorList>
            <consortium name="US DOE Joint Genome Institute (JGI-PGF)"/>
            <person name="Walter F."/>
            <person name="Albersmeier A."/>
            <person name="Kalinowski J."/>
            <person name="Ruckert C."/>
        </authorList>
    </citation>
    <scope>NUCLEOTIDE SEQUENCE</scope>
    <source>
        <strain evidence="3">KCTC 32501</strain>
    </source>
</reference>
<feature type="transmembrane region" description="Helical" evidence="1">
    <location>
        <begin position="324"/>
        <end position="346"/>
    </location>
</feature>
<proteinExistence type="predicted"/>
<feature type="transmembrane region" description="Helical" evidence="1">
    <location>
        <begin position="203"/>
        <end position="222"/>
    </location>
</feature>
<protein>
    <submittedName>
        <fullName evidence="3">Sodium:proton antiporter</fullName>
    </submittedName>
</protein>
<sequence>MHTKTITLFLLALASCPALAAGGSMSELSLMWAIPFIGILLSIALFPLIAPHFWHHYFGKIAAFWMLLFMVPAAMRFGGNELIHIVTHALVAEYIPFIIVIACLYIISGGIYIKGNLHGTPKLNTAILAIGTVLASIMGTTGASMLLIRPLLRANDNRRHKVHVVVFFIFLVANIGGSLTPLGDPPLFLGFLKGVPFTWTLENIWLDTLVSTVILLPLFYAIDSYYFHRREEQLPAIMDPTPDTKRISFDGGLNFLWLAGAIGFVLISGLWNSGVSFDILGTPVTLQNLVRDAGLILMAALSWKTTAMKVRDENQFNFGPVFEVAKLFLAIFITIAPVITMLQAGLDGPFAGLIAAVHTDTGEPIVWRYFWATGMLSGFLDNAPTYLVFFNLAGGDVTELTTRLASTLAAVSAGSVFMGALSYIGNAPNFMVKAIAEHSGVKMPSFFGYMAWSFAILIPLFVLLTFLFFI</sequence>
<feature type="transmembrane region" description="Helical" evidence="1">
    <location>
        <begin position="404"/>
        <end position="426"/>
    </location>
</feature>
<feature type="signal peptide" evidence="2">
    <location>
        <begin position="1"/>
        <end position="20"/>
    </location>
</feature>
<reference evidence="3" key="2">
    <citation type="submission" date="2020-09" db="EMBL/GenBank/DDBJ databases">
        <authorList>
            <person name="Sun Q."/>
            <person name="Kim S."/>
        </authorList>
    </citation>
    <scope>NUCLEOTIDE SEQUENCE</scope>
    <source>
        <strain evidence="3">KCTC 32501</strain>
    </source>
</reference>
<dbReference type="AlphaFoldDB" id="A0A8J3CGS4"/>
<keyword evidence="1" id="KW-0472">Membrane</keyword>
<feature type="transmembrane region" description="Helical" evidence="1">
    <location>
        <begin position="366"/>
        <end position="392"/>
    </location>
</feature>
<gene>
    <name evidence="3" type="ORF">GCM10009007_08350</name>
</gene>
<dbReference type="PROSITE" id="PS51257">
    <property type="entry name" value="PROKAR_LIPOPROTEIN"/>
    <property type="match status" value="1"/>
</dbReference>
<feature type="transmembrane region" description="Helical" evidence="1">
    <location>
        <begin position="94"/>
        <end position="113"/>
    </location>
</feature>
<keyword evidence="1" id="KW-0812">Transmembrane</keyword>
<feature type="transmembrane region" description="Helical" evidence="1">
    <location>
        <begin position="162"/>
        <end position="183"/>
    </location>
</feature>
<feature type="transmembrane region" description="Helical" evidence="1">
    <location>
        <begin position="255"/>
        <end position="272"/>
    </location>
</feature>
<name>A0A8J3CGS4_9BURK</name>
<feature type="transmembrane region" description="Helical" evidence="1">
    <location>
        <begin position="284"/>
        <end position="303"/>
    </location>
</feature>
<dbReference type="Proteomes" id="UP000614287">
    <property type="component" value="Unassembled WGS sequence"/>
</dbReference>
<keyword evidence="4" id="KW-1185">Reference proteome</keyword>
<evidence type="ECO:0000313" key="4">
    <source>
        <dbReference type="Proteomes" id="UP000614287"/>
    </source>
</evidence>
<dbReference type="InterPro" id="IPR031566">
    <property type="entry name" value="CitMHS_2"/>
</dbReference>
<comment type="caution">
    <text evidence="3">The sequence shown here is derived from an EMBL/GenBank/DDBJ whole genome shotgun (WGS) entry which is preliminary data.</text>
</comment>
<keyword evidence="2" id="KW-0732">Signal</keyword>
<feature type="transmembrane region" description="Helical" evidence="1">
    <location>
        <begin position="446"/>
        <end position="469"/>
    </location>
</feature>
<dbReference type="Pfam" id="PF16980">
    <property type="entry name" value="CitMHS_2"/>
    <property type="match status" value="1"/>
</dbReference>
<dbReference type="RefSeq" id="WP_189492090.1">
    <property type="nucleotide sequence ID" value="NZ_BMZG01000004.1"/>
</dbReference>
<dbReference type="EMBL" id="BMZG01000004">
    <property type="protein sequence ID" value="GHA70045.1"/>
    <property type="molecule type" value="Genomic_DNA"/>
</dbReference>
<organism evidence="3 4">
    <name type="scientific">Formosimonas limnophila</name>
    <dbReference type="NCBI Taxonomy" id="1384487"/>
    <lineage>
        <taxon>Bacteria</taxon>
        <taxon>Pseudomonadati</taxon>
        <taxon>Pseudomonadota</taxon>
        <taxon>Betaproteobacteria</taxon>
        <taxon>Burkholderiales</taxon>
        <taxon>Burkholderiaceae</taxon>
        <taxon>Formosimonas</taxon>
    </lineage>
</organism>
<evidence type="ECO:0000256" key="2">
    <source>
        <dbReference type="SAM" id="SignalP"/>
    </source>
</evidence>
<feature type="transmembrane region" description="Helical" evidence="1">
    <location>
        <begin position="57"/>
        <end position="74"/>
    </location>
</feature>
<feature type="chain" id="PRO_5035243266" evidence="2">
    <location>
        <begin position="21"/>
        <end position="470"/>
    </location>
</feature>
<keyword evidence="1" id="KW-1133">Transmembrane helix</keyword>